<dbReference type="RefSeq" id="WP_341673092.1">
    <property type="nucleotide sequence ID" value="NZ_JBBYHV010000001.1"/>
</dbReference>
<name>A0ABU9IDS4_9SPHN</name>
<protein>
    <recommendedName>
        <fullName evidence="3">DUF4019 domain-containing protein</fullName>
    </recommendedName>
</protein>
<evidence type="ECO:0000313" key="2">
    <source>
        <dbReference type="Proteomes" id="UP001497045"/>
    </source>
</evidence>
<proteinExistence type="predicted"/>
<comment type="caution">
    <text evidence="1">The sequence shown here is derived from an EMBL/GenBank/DDBJ whole genome shotgun (WGS) entry which is preliminary data.</text>
</comment>
<keyword evidence="2" id="KW-1185">Reference proteome</keyword>
<evidence type="ECO:0008006" key="3">
    <source>
        <dbReference type="Google" id="ProtNLM"/>
    </source>
</evidence>
<dbReference type="EMBL" id="JBBYHV010000001">
    <property type="protein sequence ID" value="MEL1250574.1"/>
    <property type="molecule type" value="Genomic_DNA"/>
</dbReference>
<accession>A0ABU9IDS4</accession>
<dbReference type="Proteomes" id="UP001497045">
    <property type="component" value="Unassembled WGS sequence"/>
</dbReference>
<dbReference type="Gene3D" id="3.10.450.590">
    <property type="match status" value="1"/>
</dbReference>
<evidence type="ECO:0000313" key="1">
    <source>
        <dbReference type="EMBL" id="MEL1250574.1"/>
    </source>
</evidence>
<organism evidence="1 2">
    <name type="scientific">Aurantiacibacter gilvus</name>
    <dbReference type="NCBI Taxonomy" id="3139141"/>
    <lineage>
        <taxon>Bacteria</taxon>
        <taxon>Pseudomonadati</taxon>
        <taxon>Pseudomonadota</taxon>
        <taxon>Alphaproteobacteria</taxon>
        <taxon>Sphingomonadales</taxon>
        <taxon>Erythrobacteraceae</taxon>
        <taxon>Aurantiacibacter</taxon>
    </lineage>
</organism>
<dbReference type="PROSITE" id="PS51257">
    <property type="entry name" value="PROKAR_LIPOPROTEIN"/>
    <property type="match status" value="1"/>
</dbReference>
<gene>
    <name evidence="1" type="ORF">AAEO60_07820</name>
</gene>
<sequence length="152" mass="16599">MRKILAVTAVALLAACNPMEQMDGAETLIEEFHADFNESDFNAIWNGASQEFRESLTRAEFDDFMSRMRTSVGEYQDGSQVGFNINTNNGTTLTEITLDTTYENGTADEVFTFIGTGDDMALLNWNIDSTAPWAEPEVAEPAPGTAGEKPGV</sequence>
<reference evidence="1 2" key="1">
    <citation type="submission" date="2024-04" db="EMBL/GenBank/DDBJ databases">
        <title>Aurantiacibacter sp. DGU6 16S ribosomal RNA gene Genome sequencing and assembly.</title>
        <authorList>
            <person name="Park S."/>
        </authorList>
    </citation>
    <scope>NUCLEOTIDE SEQUENCE [LARGE SCALE GENOMIC DNA]</scope>
    <source>
        <strain evidence="1 2">DGU6</strain>
    </source>
</reference>